<evidence type="ECO:0000313" key="2">
    <source>
        <dbReference type="Proteomes" id="UP000179807"/>
    </source>
</evidence>
<gene>
    <name evidence="1" type="ORF">TRFO_31259</name>
</gene>
<protein>
    <submittedName>
        <fullName evidence="1">Uncharacterized protein</fullName>
    </submittedName>
</protein>
<dbReference type="EMBL" id="MLAK01000894">
    <property type="protein sequence ID" value="OHT01785.1"/>
    <property type="molecule type" value="Genomic_DNA"/>
</dbReference>
<evidence type="ECO:0000313" key="1">
    <source>
        <dbReference type="EMBL" id="OHT01785.1"/>
    </source>
</evidence>
<reference evidence="1" key="1">
    <citation type="submission" date="2016-10" db="EMBL/GenBank/DDBJ databases">
        <authorList>
            <person name="Benchimol M."/>
            <person name="Almeida L.G."/>
            <person name="Vasconcelos A.T."/>
            <person name="Perreira-Neves A."/>
            <person name="Rosa I.A."/>
            <person name="Tasca T."/>
            <person name="Bogo M.R."/>
            <person name="de Souza W."/>
        </authorList>
    </citation>
    <scope>NUCLEOTIDE SEQUENCE [LARGE SCALE GENOMIC DNA]</scope>
    <source>
        <strain evidence="1">K</strain>
    </source>
</reference>
<dbReference type="Proteomes" id="UP000179807">
    <property type="component" value="Unassembled WGS sequence"/>
</dbReference>
<dbReference type="AlphaFoldDB" id="A0A1J4JRN5"/>
<dbReference type="GeneID" id="94842534"/>
<sequence>MCCFQGVNDFEFESYTRKKHFVLQNSQKIHSPPPKPTNIPVIELYQTDYDPLNFTTNEPQFTGCSSARSDYFTSARNSVRPNTSATLRSNEIIPPLQFGQTNYEQDFDRAPCSSARSTRSTASKQHWERPLSCFPWLDDEMLRPSSARRVQTPVRIVNPTGKSKQIYRNLVSIFKKVQRI</sequence>
<dbReference type="VEuPathDB" id="TrichDB:TRFO_31259"/>
<keyword evidence="2" id="KW-1185">Reference proteome</keyword>
<proteinExistence type="predicted"/>
<name>A0A1J4JRN5_9EUKA</name>
<organism evidence="1 2">
    <name type="scientific">Tritrichomonas foetus</name>
    <dbReference type="NCBI Taxonomy" id="1144522"/>
    <lineage>
        <taxon>Eukaryota</taxon>
        <taxon>Metamonada</taxon>
        <taxon>Parabasalia</taxon>
        <taxon>Tritrichomonadida</taxon>
        <taxon>Tritrichomonadidae</taxon>
        <taxon>Tritrichomonas</taxon>
    </lineage>
</organism>
<comment type="caution">
    <text evidence="1">The sequence shown here is derived from an EMBL/GenBank/DDBJ whole genome shotgun (WGS) entry which is preliminary data.</text>
</comment>
<dbReference type="RefSeq" id="XP_068354921.1">
    <property type="nucleotide sequence ID" value="XM_068507830.1"/>
</dbReference>
<accession>A0A1J4JRN5</accession>